<keyword evidence="2" id="KW-0808">Transferase</keyword>
<name>A0A7H1C079_9PAST</name>
<feature type="domain" description="Glycosyl transferase family 1" evidence="1">
    <location>
        <begin position="156"/>
        <end position="314"/>
    </location>
</feature>
<dbReference type="Gene3D" id="3.40.50.2000">
    <property type="entry name" value="Glycogen Phosphorylase B"/>
    <property type="match status" value="2"/>
</dbReference>
<keyword evidence="3" id="KW-1185">Reference proteome</keyword>
<dbReference type="GO" id="GO:1901135">
    <property type="term" value="P:carbohydrate derivative metabolic process"/>
    <property type="evidence" value="ECO:0007669"/>
    <property type="project" value="UniProtKB-ARBA"/>
</dbReference>
<evidence type="ECO:0000259" key="1">
    <source>
        <dbReference type="Pfam" id="PF00534"/>
    </source>
</evidence>
<dbReference type="GO" id="GO:0016757">
    <property type="term" value="F:glycosyltransferase activity"/>
    <property type="evidence" value="ECO:0007669"/>
    <property type="project" value="InterPro"/>
</dbReference>
<dbReference type="AlphaFoldDB" id="A0A7H1C079"/>
<protein>
    <submittedName>
        <fullName evidence="2">Glycosyltransferase family 4 protein</fullName>
    </submittedName>
</protein>
<dbReference type="Pfam" id="PF00534">
    <property type="entry name" value="Glycos_transf_1"/>
    <property type="match status" value="1"/>
</dbReference>
<dbReference type="KEGG" id="mbos:ICJ55_06325"/>
<dbReference type="SUPFAM" id="SSF53756">
    <property type="entry name" value="UDP-Glycosyltransferase/glycogen phosphorylase"/>
    <property type="match status" value="1"/>
</dbReference>
<dbReference type="CDD" id="cd03801">
    <property type="entry name" value="GT4_PimA-like"/>
    <property type="match status" value="1"/>
</dbReference>
<gene>
    <name evidence="2" type="ORF">ICJ55_06325</name>
</gene>
<dbReference type="PANTHER" id="PTHR12526">
    <property type="entry name" value="GLYCOSYLTRANSFERASE"/>
    <property type="match status" value="1"/>
</dbReference>
<dbReference type="InterPro" id="IPR001296">
    <property type="entry name" value="Glyco_trans_1"/>
</dbReference>
<dbReference type="PANTHER" id="PTHR12526:SF630">
    <property type="entry name" value="GLYCOSYLTRANSFERASE"/>
    <property type="match status" value="1"/>
</dbReference>
<accession>A0A7H1C079</accession>
<dbReference type="EMBL" id="CP061280">
    <property type="protein sequence ID" value="QNS14384.1"/>
    <property type="molecule type" value="Genomic_DNA"/>
</dbReference>
<proteinExistence type="predicted"/>
<reference evidence="2 3" key="1">
    <citation type="submission" date="2020-09" db="EMBL/GenBank/DDBJ databases">
        <title>Mannheimia bovis sp.nov., isolated from a cow.</title>
        <authorList>
            <person name="Li F."/>
        </authorList>
    </citation>
    <scope>NUCLEOTIDE SEQUENCE [LARGE SCALE GENOMIC DNA]</scope>
    <source>
        <strain evidence="2 3">ZY190616</strain>
    </source>
</reference>
<dbReference type="Proteomes" id="UP000576260">
    <property type="component" value="Chromosome"/>
</dbReference>
<evidence type="ECO:0000313" key="3">
    <source>
        <dbReference type="Proteomes" id="UP000576260"/>
    </source>
</evidence>
<organism evidence="2 3">
    <name type="scientific">Mannheimia bovis</name>
    <dbReference type="NCBI Taxonomy" id="2770636"/>
    <lineage>
        <taxon>Bacteria</taxon>
        <taxon>Pseudomonadati</taxon>
        <taxon>Pseudomonadota</taxon>
        <taxon>Gammaproteobacteria</taxon>
        <taxon>Pasteurellales</taxon>
        <taxon>Pasteurellaceae</taxon>
        <taxon>Mannheimia</taxon>
    </lineage>
</organism>
<evidence type="ECO:0000313" key="2">
    <source>
        <dbReference type="EMBL" id="QNS14384.1"/>
    </source>
</evidence>
<sequence>MSQKQAVLFINMAKGFGGGEFYTEQLIKNLEGYQCYFLGKKSGKLTACIQKNLPEVKVISLWSAIKLALSEKNLIVHALDGRGAHFAGIFKRFFKTISVITRQVNFAFKRKSSQKAYENADMLVGVSQSITQNLAKLNPNAQTVYGCLKPLQENKEFEQQFFANPLHSLKIAHIGNFQTVKNFPLTIELAKQNPDVYFYLVGAGELENELKIQSKGFNNIYFIPFTPYIGSVLKNVDLLIVPSHSEGLGMVILEGYQYQVPSIAHATGGIPEIIEQKKTGFLVSPNQIEQYQAILDRLLAEPTCFAELRQNITAYLVKKDFSAQRMAREYEAIYRQVLKNH</sequence>